<name>A0A383C8G0_9ZZZZ</name>
<reference evidence="1" key="1">
    <citation type="submission" date="2018-05" db="EMBL/GenBank/DDBJ databases">
        <authorList>
            <person name="Lanie J.A."/>
            <person name="Ng W.-L."/>
            <person name="Kazmierczak K.M."/>
            <person name="Andrzejewski T.M."/>
            <person name="Davidsen T.M."/>
            <person name="Wayne K.J."/>
            <person name="Tettelin H."/>
            <person name="Glass J.I."/>
            <person name="Rusch D."/>
            <person name="Podicherti R."/>
            <person name="Tsui H.-C.T."/>
            <person name="Winkler M.E."/>
        </authorList>
    </citation>
    <scope>NUCLEOTIDE SEQUENCE</scope>
</reference>
<dbReference type="AlphaFoldDB" id="A0A383C8G0"/>
<gene>
    <name evidence="1" type="ORF">METZ01_LOCUS481318</name>
</gene>
<sequence>MRIALYGPYMFELAAGLRENPENDVRLFLDEATMPRSLLSESALEDP</sequence>
<accession>A0A383C8G0</accession>
<dbReference type="EMBL" id="UINC01206712">
    <property type="protein sequence ID" value="SVE28464.1"/>
    <property type="molecule type" value="Genomic_DNA"/>
</dbReference>
<protein>
    <submittedName>
        <fullName evidence="1">Uncharacterized protein</fullName>
    </submittedName>
</protein>
<feature type="non-terminal residue" evidence="1">
    <location>
        <position position="47"/>
    </location>
</feature>
<evidence type="ECO:0000313" key="1">
    <source>
        <dbReference type="EMBL" id="SVE28464.1"/>
    </source>
</evidence>
<proteinExistence type="predicted"/>
<organism evidence="1">
    <name type="scientific">marine metagenome</name>
    <dbReference type="NCBI Taxonomy" id="408172"/>
    <lineage>
        <taxon>unclassified sequences</taxon>
        <taxon>metagenomes</taxon>
        <taxon>ecological metagenomes</taxon>
    </lineage>
</organism>